<feature type="transmembrane region" description="Helical" evidence="7">
    <location>
        <begin position="231"/>
        <end position="250"/>
    </location>
</feature>
<keyword evidence="4 7" id="KW-0812">Transmembrane</keyword>
<evidence type="ECO:0000256" key="6">
    <source>
        <dbReference type="ARBA" id="ARBA00023136"/>
    </source>
</evidence>
<evidence type="ECO:0000256" key="7">
    <source>
        <dbReference type="SAM" id="Phobius"/>
    </source>
</evidence>
<evidence type="ECO:0000256" key="3">
    <source>
        <dbReference type="ARBA" id="ARBA00022475"/>
    </source>
</evidence>
<evidence type="ECO:0000313" key="9">
    <source>
        <dbReference type="Proteomes" id="UP000270487"/>
    </source>
</evidence>
<dbReference type="GO" id="GO:0055085">
    <property type="term" value="P:transmembrane transport"/>
    <property type="evidence" value="ECO:0007669"/>
    <property type="project" value="InterPro"/>
</dbReference>
<name>A0A3S4XEC4_SERFO</name>
<dbReference type="EMBL" id="LR134492">
    <property type="protein sequence ID" value="VEI64765.1"/>
    <property type="molecule type" value="Genomic_DNA"/>
</dbReference>
<dbReference type="InterPro" id="IPR004776">
    <property type="entry name" value="Mem_transp_PIN-like"/>
</dbReference>
<evidence type="ECO:0000256" key="1">
    <source>
        <dbReference type="ARBA" id="ARBA00004141"/>
    </source>
</evidence>
<gene>
    <name evidence="8" type="ORF">NCTC13193_01252</name>
</gene>
<dbReference type="AlphaFoldDB" id="A0A3S4XEC4"/>
<evidence type="ECO:0000256" key="4">
    <source>
        <dbReference type="ARBA" id="ARBA00022692"/>
    </source>
</evidence>
<sequence length="308" mass="33121">MIETIIAALLPIVVTILLGFLAGWHHDFDSKQASILSRMVMLYALPLTLFVGMMGLSRDILFQQKTMALILLITMVGGYALVYLFTHYVLRKESKISALLALCISGPSIPFVGIPVLGFLFGNVSTIPIALGSIIMNLIQVPITVFILSSGSTTEKKVSIKDNMIHTLKEPVVWAPILGVILLLCNIHIPAQISSSLKLLGGATGGAALFAAGIVLYSYRVVFNLTTACAIIAKNIIMPSVAFGVAYLFSADIRTVGLSVITIAIPTASIGVILSVQYKIAEQQIASILFCSTVFSIVTMSVFLYFFN</sequence>
<feature type="transmembrane region" description="Helical" evidence="7">
    <location>
        <begin position="98"/>
        <end position="121"/>
    </location>
</feature>
<dbReference type="Pfam" id="PF03547">
    <property type="entry name" value="Mem_trans"/>
    <property type="match status" value="1"/>
</dbReference>
<dbReference type="RefSeq" id="WP_141131317.1">
    <property type="nucleotide sequence ID" value="NZ_CAMISI010000011.1"/>
</dbReference>
<feature type="transmembrane region" description="Helical" evidence="7">
    <location>
        <begin position="256"/>
        <end position="276"/>
    </location>
</feature>
<dbReference type="GO" id="GO:0016020">
    <property type="term" value="C:membrane"/>
    <property type="evidence" value="ECO:0007669"/>
    <property type="project" value="UniProtKB-SubCell"/>
</dbReference>
<comment type="subcellular location">
    <subcellularLocation>
        <location evidence="1">Membrane</location>
        <topology evidence="1">Multi-pass membrane protein</topology>
    </subcellularLocation>
</comment>
<proteinExistence type="predicted"/>
<evidence type="ECO:0000256" key="5">
    <source>
        <dbReference type="ARBA" id="ARBA00022989"/>
    </source>
</evidence>
<evidence type="ECO:0000313" key="8">
    <source>
        <dbReference type="EMBL" id="VEI64765.1"/>
    </source>
</evidence>
<organism evidence="8 9">
    <name type="scientific">Serratia fonticola</name>
    <dbReference type="NCBI Taxonomy" id="47917"/>
    <lineage>
        <taxon>Bacteria</taxon>
        <taxon>Pseudomonadati</taxon>
        <taxon>Pseudomonadota</taxon>
        <taxon>Gammaproteobacteria</taxon>
        <taxon>Enterobacterales</taxon>
        <taxon>Yersiniaceae</taxon>
        <taxon>Serratia</taxon>
    </lineage>
</organism>
<dbReference type="PANTHER" id="PTHR36838:SF1">
    <property type="entry name" value="SLR1864 PROTEIN"/>
    <property type="match status" value="1"/>
</dbReference>
<feature type="transmembrane region" description="Helical" evidence="7">
    <location>
        <begin position="288"/>
        <end position="307"/>
    </location>
</feature>
<reference evidence="8 9" key="1">
    <citation type="submission" date="2018-12" db="EMBL/GenBank/DDBJ databases">
        <authorList>
            <consortium name="Pathogen Informatics"/>
        </authorList>
    </citation>
    <scope>NUCLEOTIDE SEQUENCE [LARGE SCALE GENOMIC DNA]</scope>
    <source>
        <strain evidence="8 9">NCTC13193</strain>
    </source>
</reference>
<feature type="transmembrane region" description="Helical" evidence="7">
    <location>
        <begin position="172"/>
        <end position="193"/>
    </location>
</feature>
<keyword evidence="2" id="KW-0813">Transport</keyword>
<feature type="transmembrane region" description="Helical" evidence="7">
    <location>
        <begin position="6"/>
        <end position="24"/>
    </location>
</feature>
<feature type="transmembrane region" description="Helical" evidence="7">
    <location>
        <begin position="68"/>
        <end position="86"/>
    </location>
</feature>
<keyword evidence="3" id="KW-1003">Cell membrane</keyword>
<accession>A0A3S4XEC4</accession>
<keyword evidence="5 7" id="KW-1133">Transmembrane helix</keyword>
<protein>
    <submittedName>
        <fullName evidence="8">Putative transporter YfdV</fullName>
    </submittedName>
</protein>
<feature type="transmembrane region" description="Helical" evidence="7">
    <location>
        <begin position="36"/>
        <end position="56"/>
    </location>
</feature>
<keyword evidence="6 7" id="KW-0472">Membrane</keyword>
<feature type="transmembrane region" description="Helical" evidence="7">
    <location>
        <begin position="199"/>
        <end position="219"/>
    </location>
</feature>
<feature type="transmembrane region" description="Helical" evidence="7">
    <location>
        <begin position="127"/>
        <end position="151"/>
    </location>
</feature>
<dbReference type="Proteomes" id="UP000270487">
    <property type="component" value="Chromosome"/>
</dbReference>
<evidence type="ECO:0000256" key="2">
    <source>
        <dbReference type="ARBA" id="ARBA00022448"/>
    </source>
</evidence>
<dbReference type="PANTHER" id="PTHR36838">
    <property type="entry name" value="AUXIN EFFLUX CARRIER FAMILY PROTEIN"/>
    <property type="match status" value="1"/>
</dbReference>